<name>A0A179GD28_PURLI</name>
<dbReference type="Proteomes" id="UP000078240">
    <property type="component" value="Unassembled WGS sequence"/>
</dbReference>
<evidence type="ECO:0000313" key="2">
    <source>
        <dbReference type="Proteomes" id="UP000078240"/>
    </source>
</evidence>
<protein>
    <submittedName>
        <fullName evidence="1">Uncharacterized protein</fullName>
    </submittedName>
</protein>
<accession>A0A179GD28</accession>
<proteinExistence type="predicted"/>
<evidence type="ECO:0000313" key="1">
    <source>
        <dbReference type="EMBL" id="OAQ75390.1"/>
    </source>
</evidence>
<reference evidence="1 2" key="1">
    <citation type="submission" date="2016-01" db="EMBL/GenBank/DDBJ databases">
        <title>Biosynthesis of antibiotic leucinostatins and their inhibition on Phytophthora in bio-control Purpureocillium lilacinum.</title>
        <authorList>
            <person name="Wang G."/>
            <person name="Liu Z."/>
            <person name="Lin R."/>
            <person name="Li E."/>
            <person name="Mao Z."/>
            <person name="Ling J."/>
            <person name="Yin W."/>
            <person name="Xie B."/>
        </authorList>
    </citation>
    <scope>NUCLEOTIDE SEQUENCE [LARGE SCALE GENOMIC DNA]</scope>
    <source>
        <strain evidence="1">PLBJ-1</strain>
    </source>
</reference>
<organism evidence="1 2">
    <name type="scientific">Purpureocillium lilacinum</name>
    <name type="common">Paecilomyces lilacinus</name>
    <dbReference type="NCBI Taxonomy" id="33203"/>
    <lineage>
        <taxon>Eukaryota</taxon>
        <taxon>Fungi</taxon>
        <taxon>Dikarya</taxon>
        <taxon>Ascomycota</taxon>
        <taxon>Pezizomycotina</taxon>
        <taxon>Sordariomycetes</taxon>
        <taxon>Hypocreomycetidae</taxon>
        <taxon>Hypocreales</taxon>
        <taxon>Ophiocordycipitaceae</taxon>
        <taxon>Purpureocillium</taxon>
    </lineage>
</organism>
<comment type="caution">
    <text evidence="1">The sequence shown here is derived from an EMBL/GenBank/DDBJ whole genome shotgun (WGS) entry which is preliminary data.</text>
</comment>
<gene>
    <name evidence="1" type="ORF">VFPBJ_09363</name>
</gene>
<dbReference type="AlphaFoldDB" id="A0A179GD28"/>
<sequence>MDNNAGEHDVRLTLRVLVSPSKCVSCLGRGHANGPGNSRRAASVSATACLLGSNPAIHVGSNPVASTSPAEYP</sequence>
<dbReference type="EMBL" id="LSBH01000008">
    <property type="protein sequence ID" value="OAQ75390.1"/>
    <property type="molecule type" value="Genomic_DNA"/>
</dbReference>